<keyword evidence="1" id="KW-0472">Membrane</keyword>
<name>A0A2V5I239_9EURO</name>
<protein>
    <submittedName>
        <fullName evidence="2">Uncharacterized protein</fullName>
    </submittedName>
</protein>
<keyword evidence="1" id="KW-0812">Transmembrane</keyword>
<feature type="transmembrane region" description="Helical" evidence="1">
    <location>
        <begin position="71"/>
        <end position="90"/>
    </location>
</feature>
<dbReference type="EMBL" id="KZ825510">
    <property type="protein sequence ID" value="PYI30818.1"/>
    <property type="molecule type" value="Genomic_DNA"/>
</dbReference>
<reference evidence="2 3" key="1">
    <citation type="submission" date="2018-02" db="EMBL/GenBank/DDBJ databases">
        <title>The genomes of Aspergillus section Nigri reveals drivers in fungal speciation.</title>
        <authorList>
            <consortium name="DOE Joint Genome Institute"/>
            <person name="Vesth T.C."/>
            <person name="Nybo J."/>
            <person name="Theobald S."/>
            <person name="Brandl J."/>
            <person name="Frisvad J.C."/>
            <person name="Nielsen K.F."/>
            <person name="Lyhne E.K."/>
            <person name="Kogle M.E."/>
            <person name="Kuo A."/>
            <person name="Riley R."/>
            <person name="Clum A."/>
            <person name="Nolan M."/>
            <person name="Lipzen A."/>
            <person name="Salamov A."/>
            <person name="Henrissat B."/>
            <person name="Wiebenga A."/>
            <person name="De vries R.P."/>
            <person name="Grigoriev I.V."/>
            <person name="Mortensen U.H."/>
            <person name="Andersen M.R."/>
            <person name="Baker S.E."/>
        </authorList>
    </citation>
    <scope>NUCLEOTIDE SEQUENCE [LARGE SCALE GENOMIC DNA]</scope>
    <source>
        <strain evidence="2 3">CBS 114.80</strain>
    </source>
</reference>
<proteinExistence type="predicted"/>
<organism evidence="2 3">
    <name type="scientific">Aspergillus indologenus CBS 114.80</name>
    <dbReference type="NCBI Taxonomy" id="1450541"/>
    <lineage>
        <taxon>Eukaryota</taxon>
        <taxon>Fungi</taxon>
        <taxon>Dikarya</taxon>
        <taxon>Ascomycota</taxon>
        <taxon>Pezizomycotina</taxon>
        <taxon>Eurotiomycetes</taxon>
        <taxon>Eurotiomycetidae</taxon>
        <taxon>Eurotiales</taxon>
        <taxon>Aspergillaceae</taxon>
        <taxon>Aspergillus</taxon>
        <taxon>Aspergillus subgen. Circumdati</taxon>
    </lineage>
</organism>
<evidence type="ECO:0000313" key="3">
    <source>
        <dbReference type="Proteomes" id="UP000248817"/>
    </source>
</evidence>
<dbReference type="AlphaFoldDB" id="A0A2V5I239"/>
<keyword evidence="3" id="KW-1185">Reference proteome</keyword>
<accession>A0A2V5I239</accession>
<evidence type="ECO:0000313" key="2">
    <source>
        <dbReference type="EMBL" id="PYI30818.1"/>
    </source>
</evidence>
<dbReference type="Proteomes" id="UP000248817">
    <property type="component" value="Unassembled WGS sequence"/>
</dbReference>
<sequence>MQNKVLMPPEESSGHHRERLDCWAGLDCDLAKMSTSTTLSHGDGVFTCLPWFHLTMPGSCRFLFKPRARHWHILAWSHLMAIHCLALLLVKSDMNHRSTK</sequence>
<keyword evidence="1" id="KW-1133">Transmembrane helix</keyword>
<gene>
    <name evidence="2" type="ORF">BP00DRAFT_187484</name>
</gene>
<evidence type="ECO:0000256" key="1">
    <source>
        <dbReference type="SAM" id="Phobius"/>
    </source>
</evidence>